<comment type="caution">
    <text evidence="5">The sequence shown here is derived from an EMBL/GenBank/DDBJ whole genome shotgun (WGS) entry which is preliminary data.</text>
</comment>
<dbReference type="PANTHER" id="PTHR23359">
    <property type="entry name" value="NUCLEOTIDE KINASE"/>
    <property type="match status" value="1"/>
</dbReference>
<keyword evidence="2" id="KW-0547">Nucleotide-binding</keyword>
<keyword evidence="1" id="KW-0808">Transferase</keyword>
<organism evidence="5 6">
    <name type="scientific">Phrynosoma platyrhinos</name>
    <name type="common">Desert horned lizard</name>
    <dbReference type="NCBI Taxonomy" id="52577"/>
    <lineage>
        <taxon>Eukaryota</taxon>
        <taxon>Metazoa</taxon>
        <taxon>Chordata</taxon>
        <taxon>Craniata</taxon>
        <taxon>Vertebrata</taxon>
        <taxon>Euteleostomi</taxon>
        <taxon>Lepidosauria</taxon>
        <taxon>Squamata</taxon>
        <taxon>Bifurcata</taxon>
        <taxon>Unidentata</taxon>
        <taxon>Episquamata</taxon>
        <taxon>Toxicofera</taxon>
        <taxon>Iguania</taxon>
        <taxon>Phrynosomatidae</taxon>
        <taxon>Phrynosomatinae</taxon>
        <taxon>Phrynosoma</taxon>
    </lineage>
</organism>
<evidence type="ECO:0008006" key="7">
    <source>
        <dbReference type="Google" id="ProtNLM"/>
    </source>
</evidence>
<dbReference type="SUPFAM" id="SSF52540">
    <property type="entry name" value="P-loop containing nucleoside triphosphate hydrolases"/>
    <property type="match status" value="2"/>
</dbReference>
<protein>
    <recommendedName>
        <fullName evidence="7">Nucleoside-diphosphate kinase</fullName>
    </recommendedName>
</protein>
<evidence type="ECO:0000313" key="5">
    <source>
        <dbReference type="EMBL" id="KAH0622209.1"/>
    </source>
</evidence>
<evidence type="ECO:0000256" key="3">
    <source>
        <dbReference type="ARBA" id="ARBA00022777"/>
    </source>
</evidence>
<sequence>MCRVPVMKGVGKKTLAKKMAQFWKCTLIDALELIDENMTAETEYGLKSKELLFQGQSVPEELLIKMLLNKLESPEVMHFGYVLCDFPSLSEDFMSVPEQIETIRNLKLKPDFLINIKTIMDQLMLTEILPNLVQRPEDILENVQERIAIYKDTMLHPLEELMAEQDSQYLFELDGNKTAEELFTSVILRLQSMGVRNGALITKLQSAEEEMLDGLENDELFRVLAAYKLVAPRYRWRRSRWGRACPVALKGGEIVMGSSDFAVSFLGKMYLMSSEEALKEFMLNPRPYLLPPMPLPPCKILVVGPPMSGRSTLCELIANHYQGKVLEMDALLKTQYEEARIELIEKTRIEAIEAGIAKVKERLENEQLLREQDQCAELSETNKDRYPEAAAKGGWVIDNFPPRLEHWAALSEKGLLPDLVICLKNVEQNGRMLVSRLYQASKEEIDAKIIKRLTEEALKKKQEEEETKRELQEMLRLQAEESAEDRESMDFLEQQSASESQSKIQLETESGQTVQATDSAVSKEEAKSRESELFEGQLEEEKSIDLKEHEESKSELTEHFESEEKSESPPEKLRSITSELGVKLPEYPEDGFPDVAEIEPLKKKIIQFMLSWQKFETAAGETPLVHTAELEIEGQTPEMLLNQSILAMESK</sequence>
<feature type="compositionally biased region" description="Basic and acidic residues" evidence="4">
    <location>
        <begin position="521"/>
        <end position="532"/>
    </location>
</feature>
<name>A0ABQ7SXS8_PHRPL</name>
<dbReference type="Pfam" id="PF00406">
    <property type="entry name" value="ADK"/>
    <property type="match status" value="1"/>
</dbReference>
<reference evidence="5 6" key="1">
    <citation type="journal article" date="2022" name="Gigascience">
        <title>A chromosome-level genome assembly and annotation of the desert horned lizard, Phrynosoma platyrhinos, provides insight into chromosomal rearrangements among reptiles.</title>
        <authorList>
            <person name="Koochekian N."/>
            <person name="Ascanio A."/>
            <person name="Farleigh K."/>
            <person name="Card D.C."/>
            <person name="Schield D.R."/>
            <person name="Castoe T.A."/>
            <person name="Jezkova T."/>
        </authorList>
    </citation>
    <scope>NUCLEOTIDE SEQUENCE [LARGE SCALE GENOMIC DNA]</scope>
    <source>
        <strain evidence="5">NK-2021</strain>
    </source>
</reference>
<dbReference type="EMBL" id="JAIPUX010003289">
    <property type="protein sequence ID" value="KAH0622209.1"/>
    <property type="molecule type" value="Genomic_DNA"/>
</dbReference>
<evidence type="ECO:0000256" key="4">
    <source>
        <dbReference type="SAM" id="MobiDB-lite"/>
    </source>
</evidence>
<evidence type="ECO:0000256" key="2">
    <source>
        <dbReference type="ARBA" id="ARBA00022741"/>
    </source>
</evidence>
<gene>
    <name evidence="5" type="ORF">JD844_024317</name>
</gene>
<feature type="compositionally biased region" description="Polar residues" evidence="4">
    <location>
        <begin position="493"/>
        <end position="520"/>
    </location>
</feature>
<dbReference type="Proteomes" id="UP000826234">
    <property type="component" value="Unassembled WGS sequence"/>
</dbReference>
<feature type="compositionally biased region" description="Basic and acidic residues" evidence="4">
    <location>
        <begin position="539"/>
        <end position="574"/>
    </location>
</feature>
<dbReference type="InterPro" id="IPR027417">
    <property type="entry name" value="P-loop_NTPase"/>
</dbReference>
<accession>A0ABQ7SXS8</accession>
<keyword evidence="3" id="KW-0418">Kinase</keyword>
<evidence type="ECO:0000313" key="6">
    <source>
        <dbReference type="Proteomes" id="UP000826234"/>
    </source>
</evidence>
<keyword evidence="6" id="KW-1185">Reference proteome</keyword>
<dbReference type="Gene3D" id="3.40.50.300">
    <property type="entry name" value="P-loop containing nucleotide triphosphate hydrolases"/>
    <property type="match status" value="2"/>
</dbReference>
<dbReference type="InterPro" id="IPR000850">
    <property type="entry name" value="Adenylat/UMP-CMP_kin"/>
</dbReference>
<evidence type="ECO:0000256" key="1">
    <source>
        <dbReference type="ARBA" id="ARBA00022679"/>
    </source>
</evidence>
<feature type="region of interest" description="Disordered" evidence="4">
    <location>
        <begin position="480"/>
        <end position="575"/>
    </location>
</feature>
<proteinExistence type="predicted"/>